<dbReference type="Gene3D" id="3.90.1280.20">
    <property type="match status" value="1"/>
</dbReference>
<reference evidence="2 3" key="1">
    <citation type="submission" date="2024-09" db="EMBL/GenBank/DDBJ databases">
        <authorList>
            <person name="Sun Q."/>
            <person name="Mori K."/>
        </authorList>
    </citation>
    <scope>NUCLEOTIDE SEQUENCE [LARGE SCALE GENOMIC DNA]</scope>
    <source>
        <strain evidence="2 3">CCM 7609</strain>
    </source>
</reference>
<proteinExistence type="predicted"/>
<evidence type="ECO:0000256" key="1">
    <source>
        <dbReference type="SAM" id="Phobius"/>
    </source>
</evidence>
<dbReference type="EMBL" id="JBHLWH010000011">
    <property type="protein sequence ID" value="MFC0247561.1"/>
    <property type="molecule type" value="Genomic_DNA"/>
</dbReference>
<keyword evidence="1" id="KW-0472">Membrane</keyword>
<dbReference type="RefSeq" id="WP_378040212.1">
    <property type="nucleotide sequence ID" value="NZ_JBHLWH010000011.1"/>
</dbReference>
<dbReference type="InterPro" id="IPR046342">
    <property type="entry name" value="CBS_dom_sf"/>
</dbReference>
<sequence>MNPRPTAVEDHLQSSVRRMQRDGAHPALAVDESGHPYGVMTLEDMLEELVGQIRDDRRAARSRTVNGLEGAGAAGDLISWIGLILGLPVLLVGMLLRAGEKGLVPTEVVLVADGGTLWARWFSASEFHERPLSGAERARLAGQDVCRGYVGRRDPSVLRFERRTPATSVCLALGATFVVLGVCGFALSLLPMVFG</sequence>
<comment type="caution">
    <text evidence="2">The sequence shown here is derived from an EMBL/GenBank/DDBJ whole genome shotgun (WGS) entry which is preliminary data.</text>
</comment>
<dbReference type="SUPFAM" id="SSF54631">
    <property type="entry name" value="CBS-domain pair"/>
    <property type="match status" value="1"/>
</dbReference>
<protein>
    <recommendedName>
        <fullName evidence="4">CBS domain-containing protein</fullName>
    </recommendedName>
</protein>
<name>A0ABV6F225_9MICC</name>
<gene>
    <name evidence="2" type="ORF">ACFFIO_03490</name>
</gene>
<accession>A0ABV6F225</accession>
<keyword evidence="1" id="KW-1133">Transmembrane helix</keyword>
<evidence type="ECO:0000313" key="3">
    <source>
        <dbReference type="Proteomes" id="UP001589766"/>
    </source>
</evidence>
<evidence type="ECO:0000313" key="2">
    <source>
        <dbReference type="EMBL" id="MFC0247561.1"/>
    </source>
</evidence>
<keyword evidence="1" id="KW-0812">Transmembrane</keyword>
<keyword evidence="3" id="KW-1185">Reference proteome</keyword>
<feature type="transmembrane region" description="Helical" evidence="1">
    <location>
        <begin position="169"/>
        <end position="194"/>
    </location>
</feature>
<dbReference type="Proteomes" id="UP001589766">
    <property type="component" value="Unassembled WGS sequence"/>
</dbReference>
<feature type="transmembrane region" description="Helical" evidence="1">
    <location>
        <begin position="77"/>
        <end position="96"/>
    </location>
</feature>
<evidence type="ECO:0008006" key="4">
    <source>
        <dbReference type="Google" id="ProtNLM"/>
    </source>
</evidence>
<organism evidence="2 3">
    <name type="scientific">Citricoccus parietis</name>
    <dbReference type="NCBI Taxonomy" id="592307"/>
    <lineage>
        <taxon>Bacteria</taxon>
        <taxon>Bacillati</taxon>
        <taxon>Actinomycetota</taxon>
        <taxon>Actinomycetes</taxon>
        <taxon>Micrococcales</taxon>
        <taxon>Micrococcaceae</taxon>
        <taxon>Citricoccus</taxon>
    </lineage>
</organism>